<evidence type="ECO:0000313" key="1">
    <source>
        <dbReference type="EMBL" id="KAB7783486.1"/>
    </source>
</evidence>
<organism evidence="1 2">
    <name type="scientific">Methylorubrum populi</name>
    <dbReference type="NCBI Taxonomy" id="223967"/>
    <lineage>
        <taxon>Bacteria</taxon>
        <taxon>Pseudomonadati</taxon>
        <taxon>Pseudomonadota</taxon>
        <taxon>Alphaproteobacteria</taxon>
        <taxon>Hyphomicrobiales</taxon>
        <taxon>Methylobacteriaceae</taxon>
        <taxon>Methylorubrum</taxon>
    </lineage>
</organism>
<dbReference type="AlphaFoldDB" id="A0A833J4M2"/>
<dbReference type="Proteomes" id="UP000469949">
    <property type="component" value="Unassembled WGS sequence"/>
</dbReference>
<protein>
    <submittedName>
        <fullName evidence="1">Uncharacterized protein</fullName>
    </submittedName>
</protein>
<dbReference type="EMBL" id="WEKV01000016">
    <property type="protein sequence ID" value="KAB7783486.1"/>
    <property type="molecule type" value="Genomic_DNA"/>
</dbReference>
<comment type="caution">
    <text evidence="1">The sequence shown here is derived from an EMBL/GenBank/DDBJ whole genome shotgun (WGS) entry which is preliminary data.</text>
</comment>
<gene>
    <name evidence="1" type="ORF">F8B43_4048</name>
</gene>
<dbReference type="RefSeq" id="WP_193316490.1">
    <property type="nucleotide sequence ID" value="NZ_WEKV01000016.1"/>
</dbReference>
<name>A0A833J4M2_9HYPH</name>
<evidence type="ECO:0000313" key="2">
    <source>
        <dbReference type="Proteomes" id="UP000469949"/>
    </source>
</evidence>
<accession>A0A833J4M2</accession>
<proteinExistence type="predicted"/>
<sequence length="126" mass="13946">MTAPWPSNLTFAVSQQAYAVQALGQAPLASPMQSGKIRQRPQYTLRIARVAYGWEFTAAELAIFHDFVAITLGEGAAEFRLPTWIEVAQAYQDRTVMIREGAGGISERKLGFDRTLVSCVLDVRNL</sequence>
<reference evidence="1 2" key="1">
    <citation type="submission" date="2019-10" db="EMBL/GenBank/DDBJ databases">
        <title>Draft Genome Sequence of the Caffeine Degrading Methylotroph Methylorubrum populi PINKEL.</title>
        <authorList>
            <person name="Dawson S.C."/>
            <person name="Zhang X."/>
            <person name="Wright M.E."/>
            <person name="Sharma G."/>
            <person name="Langner J.T."/>
            <person name="Ditty J.L."/>
            <person name="Subuyuj G.A."/>
        </authorList>
    </citation>
    <scope>NUCLEOTIDE SEQUENCE [LARGE SCALE GENOMIC DNA]</scope>
    <source>
        <strain evidence="1 2">Pinkel</strain>
    </source>
</reference>